<dbReference type="Proteomes" id="UP000821845">
    <property type="component" value="Chromosome 4"/>
</dbReference>
<comment type="caution">
    <text evidence="1">The sequence shown here is derived from an EMBL/GenBank/DDBJ whole genome shotgun (WGS) entry which is preliminary data.</text>
</comment>
<sequence>MARSSLRYQPLFSYEDATDSDAGPSSRADSSTDSHGGAPSTMRNRRRELGDSMEEISVEDDEIENDEAPPEESSSQREGSSDSSDSWSVVILPGRARHATSHLVRNWPKYAFATILVIAVASVYPLSLFFRSLSNTRSDAALPTHLKKAASMVPWRDRKRDDGFPRILIWNETAFSEWWKRGNVTCATEHERSVQCDIVEDRLQTAISDAIVFPAEHLKTTGVPQLRSDDQFWVFWATSGLLPEGYFAHESHSLPLNASIFNWTMAYMDDADIALSYDTWRCHFDGAAKEHSDTINPAKRKDVAWMVGDCELHRFSKFAHSNLEKQALTGNSLAGTGSVRIIPACGKHHCSSPHECVADVAKNYNFLIVSLDPDCFQSPYELIYEAFQYTVVPVVLAPPNTTLNIPAHSVVLSSELRGPGDLASRLRDIRNDRALYESYFAWKRKCSWKPSESELCPLCRALWKTPAHYRHTHPDVRGWWARNSKCKKESVLHGLHMGYTKKTRD</sequence>
<name>A0ACB7SH16_HYAAI</name>
<accession>A0ACB7SH16</accession>
<evidence type="ECO:0000313" key="1">
    <source>
        <dbReference type="EMBL" id="KAH6933079.1"/>
    </source>
</evidence>
<organism evidence="1 2">
    <name type="scientific">Hyalomma asiaticum</name>
    <name type="common">Tick</name>
    <dbReference type="NCBI Taxonomy" id="266040"/>
    <lineage>
        <taxon>Eukaryota</taxon>
        <taxon>Metazoa</taxon>
        <taxon>Ecdysozoa</taxon>
        <taxon>Arthropoda</taxon>
        <taxon>Chelicerata</taxon>
        <taxon>Arachnida</taxon>
        <taxon>Acari</taxon>
        <taxon>Parasitiformes</taxon>
        <taxon>Ixodida</taxon>
        <taxon>Ixodoidea</taxon>
        <taxon>Ixodidae</taxon>
        <taxon>Hyalomminae</taxon>
        <taxon>Hyalomma</taxon>
    </lineage>
</organism>
<protein>
    <submittedName>
        <fullName evidence="1">Uncharacterized protein</fullName>
    </submittedName>
</protein>
<proteinExistence type="predicted"/>
<reference evidence="1" key="1">
    <citation type="submission" date="2020-05" db="EMBL/GenBank/DDBJ databases">
        <title>Large-scale comparative analyses of tick genomes elucidate their genetic diversity and vector capacities.</title>
        <authorList>
            <person name="Jia N."/>
            <person name="Wang J."/>
            <person name="Shi W."/>
            <person name="Du L."/>
            <person name="Sun Y."/>
            <person name="Zhan W."/>
            <person name="Jiang J."/>
            <person name="Wang Q."/>
            <person name="Zhang B."/>
            <person name="Ji P."/>
            <person name="Sakyi L.B."/>
            <person name="Cui X."/>
            <person name="Yuan T."/>
            <person name="Jiang B."/>
            <person name="Yang W."/>
            <person name="Lam T.T.-Y."/>
            <person name="Chang Q."/>
            <person name="Ding S."/>
            <person name="Wang X."/>
            <person name="Zhu J."/>
            <person name="Ruan X."/>
            <person name="Zhao L."/>
            <person name="Wei J."/>
            <person name="Que T."/>
            <person name="Du C."/>
            <person name="Cheng J."/>
            <person name="Dai P."/>
            <person name="Han X."/>
            <person name="Huang E."/>
            <person name="Gao Y."/>
            <person name="Liu J."/>
            <person name="Shao H."/>
            <person name="Ye R."/>
            <person name="Li L."/>
            <person name="Wei W."/>
            <person name="Wang X."/>
            <person name="Wang C."/>
            <person name="Yang T."/>
            <person name="Huo Q."/>
            <person name="Li W."/>
            <person name="Guo W."/>
            <person name="Chen H."/>
            <person name="Zhou L."/>
            <person name="Ni X."/>
            <person name="Tian J."/>
            <person name="Zhou Y."/>
            <person name="Sheng Y."/>
            <person name="Liu T."/>
            <person name="Pan Y."/>
            <person name="Xia L."/>
            <person name="Li J."/>
            <person name="Zhao F."/>
            <person name="Cao W."/>
        </authorList>
    </citation>
    <scope>NUCLEOTIDE SEQUENCE</scope>
    <source>
        <strain evidence="1">Hyas-2018</strain>
    </source>
</reference>
<gene>
    <name evidence="1" type="ORF">HPB50_011895</name>
</gene>
<evidence type="ECO:0000313" key="2">
    <source>
        <dbReference type="Proteomes" id="UP000821845"/>
    </source>
</evidence>
<keyword evidence="2" id="KW-1185">Reference proteome</keyword>
<dbReference type="EMBL" id="CM023484">
    <property type="protein sequence ID" value="KAH6933079.1"/>
    <property type="molecule type" value="Genomic_DNA"/>
</dbReference>